<proteinExistence type="predicted"/>
<accession>A0A2M4DJQ1</accession>
<dbReference type="EMBL" id="GGFL01013589">
    <property type="protein sequence ID" value="MBW77767.1"/>
    <property type="molecule type" value="Transcribed_RNA"/>
</dbReference>
<organism evidence="1">
    <name type="scientific">Anopheles darlingi</name>
    <name type="common">Mosquito</name>
    <dbReference type="NCBI Taxonomy" id="43151"/>
    <lineage>
        <taxon>Eukaryota</taxon>
        <taxon>Metazoa</taxon>
        <taxon>Ecdysozoa</taxon>
        <taxon>Arthropoda</taxon>
        <taxon>Hexapoda</taxon>
        <taxon>Insecta</taxon>
        <taxon>Pterygota</taxon>
        <taxon>Neoptera</taxon>
        <taxon>Endopterygota</taxon>
        <taxon>Diptera</taxon>
        <taxon>Nematocera</taxon>
        <taxon>Culicoidea</taxon>
        <taxon>Culicidae</taxon>
        <taxon>Anophelinae</taxon>
        <taxon>Anopheles</taxon>
    </lineage>
</organism>
<evidence type="ECO:0000313" key="1">
    <source>
        <dbReference type="EMBL" id="MBW77767.1"/>
    </source>
</evidence>
<sequence>MSPGVAPPPSGCVALVAASLLRLIGSRAHGMDTSFQVGHDAIGAHEDALSTDETRRWNSFFFLSKSNRIGQRNRIFRRCPGSNDDDDDDDDDYGIGISASRHAIGGFLLISRARSAYGRGIRRAAVQNW</sequence>
<name>A0A2M4DJQ1_ANODA</name>
<protein>
    <submittedName>
        <fullName evidence="1">Putative secreted protein</fullName>
    </submittedName>
</protein>
<dbReference type="AlphaFoldDB" id="A0A2M4DJQ1"/>
<reference evidence="1" key="1">
    <citation type="submission" date="2018-01" db="EMBL/GenBank/DDBJ databases">
        <title>An insight into the sialome of Amazonian anophelines.</title>
        <authorList>
            <person name="Ribeiro J.M."/>
            <person name="Scarpassa V."/>
            <person name="Calvo E."/>
        </authorList>
    </citation>
    <scope>NUCLEOTIDE SEQUENCE</scope>
</reference>